<comment type="caution">
    <text evidence="1">The sequence shown here is derived from an EMBL/GenBank/DDBJ whole genome shotgun (WGS) entry which is preliminary data.</text>
</comment>
<dbReference type="EMBL" id="JAAAWP010000004">
    <property type="protein sequence ID" value="NDW21602.1"/>
    <property type="molecule type" value="Genomic_DNA"/>
</dbReference>
<evidence type="ECO:0000313" key="2">
    <source>
        <dbReference type="Proteomes" id="UP000478837"/>
    </source>
</evidence>
<dbReference type="CDD" id="cd10935">
    <property type="entry name" value="CE4_WalW"/>
    <property type="match status" value="1"/>
</dbReference>
<organism evidence="1 2">
    <name type="scientific">Alteromonas hispanica</name>
    <dbReference type="NCBI Taxonomy" id="315421"/>
    <lineage>
        <taxon>Bacteria</taxon>
        <taxon>Pseudomonadati</taxon>
        <taxon>Pseudomonadota</taxon>
        <taxon>Gammaproteobacteria</taxon>
        <taxon>Alteromonadales</taxon>
        <taxon>Alteromonadaceae</taxon>
        <taxon>Alteromonas/Salinimonas group</taxon>
        <taxon>Alteromonas</taxon>
    </lineage>
</organism>
<dbReference type="Gene3D" id="3.20.20.370">
    <property type="entry name" value="Glycoside hydrolase/deacetylase"/>
    <property type="match status" value="1"/>
</dbReference>
<dbReference type="AlphaFoldDB" id="A0A6L9MTN0"/>
<evidence type="ECO:0000313" key="1">
    <source>
        <dbReference type="EMBL" id="NDW21602.1"/>
    </source>
</evidence>
<dbReference type="InterPro" id="IPR011330">
    <property type="entry name" value="Glyco_hydro/deAcase_b/a-brl"/>
</dbReference>
<gene>
    <name evidence="1" type="ORF">GTW09_08745</name>
</gene>
<reference evidence="1 2" key="1">
    <citation type="submission" date="2020-01" db="EMBL/GenBank/DDBJ databases">
        <title>Genomes of bacteria type strains.</title>
        <authorList>
            <person name="Chen J."/>
            <person name="Zhu S."/>
            <person name="Yang J."/>
        </authorList>
    </citation>
    <scope>NUCLEOTIDE SEQUENCE [LARGE SCALE GENOMIC DNA]</scope>
    <source>
        <strain evidence="1 2">LMG 22958</strain>
    </source>
</reference>
<protein>
    <submittedName>
        <fullName evidence="1">WalW protein</fullName>
    </submittedName>
</protein>
<dbReference type="Proteomes" id="UP000478837">
    <property type="component" value="Unassembled WGS sequence"/>
</dbReference>
<sequence length="341" mass="38013">MGKPNVLFVLTIDTEEEWQWDDEFPQHDCSVQNVKQLPAFQAFCESLGIRPTYFVDYAVANDAQGSGILREFVQTKKAEVGAHLHPWCNPPYFGKTTEAESHVINLPEEQVVQKLDELNRVINEKIGVTPRSFRSGRWGMKGKTLELLASRGITVDSSVYPFYKNDFFHCKGAPVTPYYPSFDNALAPGEQQNIMELPVTAGFNTTHFSMADKVHTAFSSGIISAIKPVGILWHTKLLRKIYLSPELTHSEDMNTLVDICLDKKYPVIHMYLHSSSLIDGATGLLNIDDAFGTICTRISAVVSHLQERADVSFCTITEAATRLKAAPAAVQTCAEGQYSYE</sequence>
<dbReference type="RefSeq" id="WP_163111564.1">
    <property type="nucleotide sequence ID" value="NZ_JAAAWP010000004.1"/>
</dbReference>
<keyword evidence="2" id="KW-1185">Reference proteome</keyword>
<dbReference type="SUPFAM" id="SSF88713">
    <property type="entry name" value="Glycoside hydrolase/deacetylase"/>
    <property type="match status" value="1"/>
</dbReference>
<accession>A0A6L9MTN0</accession>
<dbReference type="GO" id="GO:0005975">
    <property type="term" value="P:carbohydrate metabolic process"/>
    <property type="evidence" value="ECO:0007669"/>
    <property type="project" value="InterPro"/>
</dbReference>
<name>A0A6L9MTN0_9ALTE</name>
<proteinExistence type="predicted"/>